<sequence>MTGVQTVGVVGLGAMGAGIVEVFAKQGRQTTAVEIDQAALERGQAIIKNSLSRAVERGRMEATAADEVFDSINWTVNFDELATVDLVIEAVPERMDIKKDLFGRLDALCKPETIFATNTSSLSVTQIAAATSRPERVIGMHFFNPAPVMKLVEVVTTVRTDPEVAETVRALAQSCGKSPVVVGDRAGFIANTLLISYLNDAIRVFDANSVTREGMDAAMSIGAVLPMGPLTLCDLIGLDVCLEVMDVLFAESRDPVHAPAPLLRSMVSAGLLGRKTGQGFYTYEKPGSGKVVADADSPATQQPLTLPSEVVVVGEGTQVDEFVQVCGKVGVSVRRMSYNEFDPTLIPADLPVMVGVMPVQRATDLSAQMGARRGDVVGIHTLFPNAKGQVIEVAMTPFTRQVVLDGVLAIAEAAEVTAVICDDQPGQIIGRLLVPYFNDAARMLASGYASADDIDTAMTLGCGYPKGPITWLEAFKMTNICDILLSISRSTQFPRHLPAQILIDATTYGVGIRQMASGQP</sequence>
<dbReference type="PANTHER" id="PTHR48075">
    <property type="entry name" value="3-HYDROXYACYL-COA DEHYDROGENASE FAMILY PROTEIN"/>
    <property type="match status" value="1"/>
</dbReference>
<dbReference type="InterPro" id="IPR008927">
    <property type="entry name" value="6-PGluconate_DH-like_C_sf"/>
</dbReference>
<organism evidence="4">
    <name type="scientific">freshwater metagenome</name>
    <dbReference type="NCBI Taxonomy" id="449393"/>
    <lineage>
        <taxon>unclassified sequences</taxon>
        <taxon>metagenomes</taxon>
        <taxon>ecological metagenomes</taxon>
    </lineage>
</organism>
<dbReference type="Gene3D" id="1.10.1040.10">
    <property type="entry name" value="N-(1-d-carboxylethyl)-l-norvaline Dehydrogenase, domain 2"/>
    <property type="match status" value="2"/>
</dbReference>
<dbReference type="FunFam" id="3.40.50.720:FF:000009">
    <property type="entry name" value="Fatty oxidation complex, alpha subunit"/>
    <property type="match status" value="1"/>
</dbReference>
<reference evidence="4" key="1">
    <citation type="submission" date="2020-05" db="EMBL/GenBank/DDBJ databases">
        <authorList>
            <person name="Chiriac C."/>
            <person name="Salcher M."/>
            <person name="Ghai R."/>
            <person name="Kavagutti S V."/>
        </authorList>
    </citation>
    <scope>NUCLEOTIDE SEQUENCE</scope>
</reference>
<dbReference type="Pfam" id="PF02737">
    <property type="entry name" value="3HCDH_N"/>
    <property type="match status" value="1"/>
</dbReference>
<dbReference type="PANTHER" id="PTHR48075:SF5">
    <property type="entry name" value="3-HYDROXYBUTYRYL-COA DEHYDROGENASE"/>
    <property type="match status" value="1"/>
</dbReference>
<accession>A0A6J6IDU9</accession>
<dbReference type="InterPro" id="IPR036291">
    <property type="entry name" value="NAD(P)-bd_dom_sf"/>
</dbReference>
<dbReference type="InterPro" id="IPR006176">
    <property type="entry name" value="3-OHacyl-CoA_DH_NAD-bd"/>
</dbReference>
<keyword evidence="1" id="KW-0560">Oxidoreductase</keyword>
<dbReference type="Pfam" id="PF00725">
    <property type="entry name" value="3HCDH"/>
    <property type="match status" value="2"/>
</dbReference>
<evidence type="ECO:0000256" key="1">
    <source>
        <dbReference type="ARBA" id="ARBA00023002"/>
    </source>
</evidence>
<evidence type="ECO:0000259" key="2">
    <source>
        <dbReference type="Pfam" id="PF00725"/>
    </source>
</evidence>
<dbReference type="GO" id="GO:0006635">
    <property type="term" value="P:fatty acid beta-oxidation"/>
    <property type="evidence" value="ECO:0007669"/>
    <property type="project" value="TreeGrafter"/>
</dbReference>
<proteinExistence type="predicted"/>
<dbReference type="GO" id="GO:0070403">
    <property type="term" value="F:NAD+ binding"/>
    <property type="evidence" value="ECO:0007669"/>
    <property type="project" value="InterPro"/>
</dbReference>
<dbReference type="NCBIfam" id="NF005875">
    <property type="entry name" value="PRK07819.1"/>
    <property type="match status" value="1"/>
</dbReference>
<gene>
    <name evidence="4" type="ORF">UFOPK1939_00685</name>
</gene>
<name>A0A6J6IDU9_9ZZZZ</name>
<dbReference type="Gene3D" id="3.40.50.720">
    <property type="entry name" value="NAD(P)-binding Rossmann-like Domain"/>
    <property type="match status" value="1"/>
</dbReference>
<protein>
    <submittedName>
        <fullName evidence="4">Unannotated protein</fullName>
    </submittedName>
</protein>
<feature type="domain" description="3-hydroxyacyl-CoA dehydrogenase NAD binding" evidence="3">
    <location>
        <begin position="6"/>
        <end position="184"/>
    </location>
</feature>
<dbReference type="AlphaFoldDB" id="A0A6J6IDU9"/>
<feature type="domain" description="3-hydroxyacyl-CoA dehydrogenase C-terminal" evidence="2">
    <location>
        <begin position="187"/>
        <end position="283"/>
    </location>
</feature>
<dbReference type="InterPro" id="IPR013328">
    <property type="entry name" value="6PGD_dom2"/>
</dbReference>
<evidence type="ECO:0000313" key="4">
    <source>
        <dbReference type="EMBL" id="CAB4622709.1"/>
    </source>
</evidence>
<dbReference type="EMBL" id="CAEZVF010000090">
    <property type="protein sequence ID" value="CAB4622709.1"/>
    <property type="molecule type" value="Genomic_DNA"/>
</dbReference>
<dbReference type="SUPFAM" id="SSF48179">
    <property type="entry name" value="6-phosphogluconate dehydrogenase C-terminal domain-like"/>
    <property type="match status" value="2"/>
</dbReference>
<dbReference type="GO" id="GO:0008691">
    <property type="term" value="F:3-hydroxybutyryl-CoA dehydrogenase activity"/>
    <property type="evidence" value="ECO:0007669"/>
    <property type="project" value="TreeGrafter"/>
</dbReference>
<dbReference type="InterPro" id="IPR006108">
    <property type="entry name" value="3HC_DH_C"/>
</dbReference>
<evidence type="ECO:0000259" key="3">
    <source>
        <dbReference type="Pfam" id="PF02737"/>
    </source>
</evidence>
<dbReference type="SUPFAM" id="SSF51735">
    <property type="entry name" value="NAD(P)-binding Rossmann-fold domains"/>
    <property type="match status" value="1"/>
</dbReference>
<feature type="domain" description="3-hydroxyacyl-CoA dehydrogenase C-terminal" evidence="2">
    <location>
        <begin position="428"/>
        <end position="491"/>
    </location>
</feature>